<organism evidence="2 3">
    <name type="scientific">Planococcus notacanthi</name>
    <dbReference type="NCBI Taxonomy" id="3035188"/>
    <lineage>
        <taxon>Bacteria</taxon>
        <taxon>Bacillati</taxon>
        <taxon>Bacillota</taxon>
        <taxon>Bacilli</taxon>
        <taxon>Bacillales</taxon>
        <taxon>Caryophanaceae</taxon>
        <taxon>Planococcus</taxon>
    </lineage>
</organism>
<proteinExistence type="predicted"/>
<dbReference type="Proteomes" id="UP001225873">
    <property type="component" value="Unassembled WGS sequence"/>
</dbReference>
<sequence>MLQKHIFRLGAISLLLIIVGLILMFSSVAFGTSLGESWLINQENSIADTSQYMMIIETYTNTFLISGSILFAAGFLTAILTYFTCLFFSTRESKIAPENNINGTISNQ</sequence>
<dbReference type="RefSeq" id="WP_290214471.1">
    <property type="nucleotide sequence ID" value="NZ_JASDCQ010000001.1"/>
</dbReference>
<gene>
    <name evidence="2" type="ORF">QMA01_05265</name>
</gene>
<dbReference type="EMBL" id="JASDCQ010000001">
    <property type="protein sequence ID" value="MDN3426696.1"/>
    <property type="molecule type" value="Genomic_DNA"/>
</dbReference>
<keyword evidence="1" id="KW-0812">Transmembrane</keyword>
<keyword evidence="3" id="KW-1185">Reference proteome</keyword>
<evidence type="ECO:0000313" key="3">
    <source>
        <dbReference type="Proteomes" id="UP001225873"/>
    </source>
</evidence>
<keyword evidence="1" id="KW-0472">Membrane</keyword>
<feature type="transmembrane region" description="Helical" evidence="1">
    <location>
        <begin position="63"/>
        <end position="88"/>
    </location>
</feature>
<name>A0ABT7ZHQ9_9BACL</name>
<protein>
    <submittedName>
        <fullName evidence="2">Uncharacterized protein</fullName>
    </submittedName>
</protein>
<accession>A0ABT7ZHQ9</accession>
<keyword evidence="1" id="KW-1133">Transmembrane helix</keyword>
<reference evidence="2 3" key="1">
    <citation type="submission" date="2023-03" db="EMBL/GenBank/DDBJ databases">
        <authorList>
            <person name="Uniacke-Lowe S."/>
            <person name="Ross P."/>
            <person name="Hill C."/>
        </authorList>
    </citation>
    <scope>NUCLEOTIDE SEQUENCE [LARGE SCALE GENOMIC DNA]</scope>
    <source>
        <strain evidence="2 3">APC 4016</strain>
    </source>
</reference>
<evidence type="ECO:0000313" key="2">
    <source>
        <dbReference type="EMBL" id="MDN3426696.1"/>
    </source>
</evidence>
<comment type="caution">
    <text evidence="2">The sequence shown here is derived from an EMBL/GenBank/DDBJ whole genome shotgun (WGS) entry which is preliminary data.</text>
</comment>
<evidence type="ECO:0000256" key="1">
    <source>
        <dbReference type="SAM" id="Phobius"/>
    </source>
</evidence>